<comment type="caution">
    <text evidence="3">The sequence shown here is derived from an EMBL/GenBank/DDBJ whole genome shotgun (WGS) entry which is preliminary data.</text>
</comment>
<feature type="region of interest" description="Disordered" evidence="1">
    <location>
        <begin position="90"/>
        <end position="113"/>
    </location>
</feature>
<dbReference type="EMBL" id="JBGFSN010000008">
    <property type="protein sequence ID" value="MFH8135957.1"/>
    <property type="molecule type" value="Genomic_DNA"/>
</dbReference>
<keyword evidence="2" id="KW-0732">Signal</keyword>
<accession>A0ABW7Q050</accession>
<protein>
    <submittedName>
        <fullName evidence="3">Uncharacterized protein</fullName>
    </submittedName>
</protein>
<feature type="compositionally biased region" description="Polar residues" evidence="1">
    <location>
        <begin position="97"/>
        <end position="113"/>
    </location>
</feature>
<dbReference type="Proteomes" id="UP001611251">
    <property type="component" value="Unassembled WGS sequence"/>
</dbReference>
<evidence type="ECO:0000256" key="1">
    <source>
        <dbReference type="SAM" id="MobiDB-lite"/>
    </source>
</evidence>
<feature type="signal peptide" evidence="2">
    <location>
        <begin position="1"/>
        <end position="20"/>
    </location>
</feature>
<sequence>MKFSLLLLLGMTTLSASALAADDTPENIYASQLCHIVGGETTTMTGDQYIAQMKDTIARSQSPSAMNKQSFDEDTAREVVNAWMELGDEERSKLRGNEQQCEQTVMTQFQQED</sequence>
<name>A0ABW7Q050_9GAMM</name>
<keyword evidence="4" id="KW-1185">Reference proteome</keyword>
<organism evidence="3 4">
    <name type="scientific">Pantoea osteomyelitidis</name>
    <dbReference type="NCBI Taxonomy" id="3230026"/>
    <lineage>
        <taxon>Bacteria</taxon>
        <taxon>Pseudomonadati</taxon>
        <taxon>Pseudomonadota</taxon>
        <taxon>Gammaproteobacteria</taxon>
        <taxon>Enterobacterales</taxon>
        <taxon>Erwiniaceae</taxon>
        <taxon>Pantoea</taxon>
    </lineage>
</organism>
<evidence type="ECO:0000313" key="3">
    <source>
        <dbReference type="EMBL" id="MFH8135957.1"/>
    </source>
</evidence>
<gene>
    <name evidence="3" type="ORF">ABU178_17520</name>
</gene>
<dbReference type="RefSeq" id="WP_397217277.1">
    <property type="nucleotide sequence ID" value="NZ_JBGFSN010000008.1"/>
</dbReference>
<reference evidence="3 4" key="1">
    <citation type="submission" date="2024-08" db="EMBL/GenBank/DDBJ databases">
        <title>Pantoea ronii - a newly identified human opportunistic pathogen.</title>
        <authorList>
            <person name="Keidar-Friedman D."/>
            <person name="Sorek N."/>
            <person name="Leshin-Carmel D."/>
            <person name="Tsur A."/>
            <person name="Amsalem M."/>
            <person name="Tolkach D."/>
            <person name="Brosh-Nissimov T."/>
        </authorList>
    </citation>
    <scope>NUCLEOTIDE SEQUENCE [LARGE SCALE GENOMIC DNA]</scope>
    <source>
        <strain evidence="3 4">AA23256</strain>
    </source>
</reference>
<evidence type="ECO:0000313" key="4">
    <source>
        <dbReference type="Proteomes" id="UP001611251"/>
    </source>
</evidence>
<feature type="chain" id="PRO_5046205799" evidence="2">
    <location>
        <begin position="21"/>
        <end position="113"/>
    </location>
</feature>
<proteinExistence type="predicted"/>
<evidence type="ECO:0000256" key="2">
    <source>
        <dbReference type="SAM" id="SignalP"/>
    </source>
</evidence>